<sequence length="80" mass="8015">FDSDEELNPALSDMNDMSAALDAAGAPKADEIVGSSPSESSSDASSASSDAPTAGDDGDVEMGQENPPLSSHSLLRSGMN</sequence>
<accession>A0A8S9V1J0</accession>
<reference evidence="2" key="1">
    <citation type="submission" date="2020-03" db="EMBL/GenBank/DDBJ databases">
        <title>Hybrid Assembly of Korean Phytophthora infestans isolates.</title>
        <authorList>
            <person name="Prokchorchik M."/>
            <person name="Lee Y."/>
            <person name="Seo J."/>
            <person name="Cho J.-H."/>
            <person name="Park Y.-E."/>
            <person name="Jang D.-C."/>
            <person name="Im J.-S."/>
            <person name="Choi J.-G."/>
            <person name="Park H.-J."/>
            <person name="Lee G.-B."/>
            <person name="Lee Y.-G."/>
            <person name="Hong S.-Y."/>
            <person name="Cho K."/>
            <person name="Sohn K.H."/>
        </authorList>
    </citation>
    <scope>NUCLEOTIDE SEQUENCE</scope>
    <source>
        <strain evidence="2">KR_2_A2</strain>
    </source>
</reference>
<feature type="non-terminal residue" evidence="2">
    <location>
        <position position="1"/>
    </location>
</feature>
<evidence type="ECO:0000313" key="2">
    <source>
        <dbReference type="EMBL" id="KAF4146721.1"/>
    </source>
</evidence>
<name>A0A8S9V1J0_PHYIN</name>
<comment type="caution">
    <text evidence="2">The sequence shown here is derived from an EMBL/GenBank/DDBJ whole genome shotgun (WGS) entry which is preliminary data.</text>
</comment>
<dbReference type="AlphaFoldDB" id="A0A8S9V1J0"/>
<proteinExistence type="predicted"/>
<gene>
    <name evidence="2" type="ORF">GN958_ATG04080</name>
</gene>
<dbReference type="Proteomes" id="UP000704712">
    <property type="component" value="Unassembled WGS sequence"/>
</dbReference>
<feature type="compositionally biased region" description="Low complexity" evidence="1">
    <location>
        <begin position="34"/>
        <end position="55"/>
    </location>
</feature>
<organism evidence="2 3">
    <name type="scientific">Phytophthora infestans</name>
    <name type="common">Potato late blight agent</name>
    <name type="synonym">Botrytis infestans</name>
    <dbReference type="NCBI Taxonomy" id="4787"/>
    <lineage>
        <taxon>Eukaryota</taxon>
        <taxon>Sar</taxon>
        <taxon>Stramenopiles</taxon>
        <taxon>Oomycota</taxon>
        <taxon>Peronosporomycetes</taxon>
        <taxon>Peronosporales</taxon>
        <taxon>Peronosporaceae</taxon>
        <taxon>Phytophthora</taxon>
    </lineage>
</organism>
<feature type="region of interest" description="Disordered" evidence="1">
    <location>
        <begin position="1"/>
        <end position="80"/>
    </location>
</feature>
<evidence type="ECO:0000313" key="3">
    <source>
        <dbReference type="Proteomes" id="UP000704712"/>
    </source>
</evidence>
<dbReference type="EMBL" id="JAACNO010000564">
    <property type="protein sequence ID" value="KAF4146721.1"/>
    <property type="molecule type" value="Genomic_DNA"/>
</dbReference>
<evidence type="ECO:0000256" key="1">
    <source>
        <dbReference type="SAM" id="MobiDB-lite"/>
    </source>
</evidence>
<feature type="compositionally biased region" description="Polar residues" evidence="1">
    <location>
        <begin position="67"/>
        <end position="80"/>
    </location>
</feature>
<protein>
    <submittedName>
        <fullName evidence="2">Uncharacterized protein</fullName>
    </submittedName>
</protein>